<feature type="binding site" evidence="6">
    <location>
        <begin position="130"/>
        <end position="131"/>
    </location>
    <ligand>
        <name>S-adenosyl-L-methionine</name>
        <dbReference type="ChEBI" id="CHEBI:59789"/>
    </ligand>
</feature>
<name>A0A2Z5UXA7_9COXI</name>
<dbReference type="EMBL" id="AP018005">
    <property type="protein sequence ID" value="BBB15761.1"/>
    <property type="molecule type" value="Genomic_DNA"/>
</dbReference>
<dbReference type="RefSeq" id="WP_126323296.1">
    <property type="nucleotide sequence ID" value="NZ_AP018005.1"/>
</dbReference>
<evidence type="ECO:0000256" key="1">
    <source>
        <dbReference type="ARBA" id="ARBA00022490"/>
    </source>
</evidence>
<dbReference type="CDD" id="cd02440">
    <property type="entry name" value="AdoMet_MTases"/>
    <property type="match status" value="1"/>
</dbReference>
<dbReference type="Gene3D" id="3.40.50.150">
    <property type="entry name" value="Vaccinia Virus protein VP39"/>
    <property type="match status" value="1"/>
</dbReference>
<protein>
    <recommendedName>
        <fullName evidence="6">Ribosomal RNA small subunit methyltransferase G</fullName>
        <ecNumber evidence="6">2.1.1.170</ecNumber>
    </recommendedName>
    <alternativeName>
        <fullName evidence="6">16S rRNA 7-methylguanosine methyltransferase</fullName>
        <shortName evidence="6">16S rRNA m7G methyltransferase</shortName>
    </alternativeName>
</protein>
<dbReference type="PIRSF" id="PIRSF003078">
    <property type="entry name" value="GidB"/>
    <property type="match status" value="1"/>
</dbReference>
<feature type="binding site" evidence="6">
    <location>
        <position position="145"/>
    </location>
    <ligand>
        <name>S-adenosyl-L-methionine</name>
        <dbReference type="ChEBI" id="CHEBI:59789"/>
    </ligand>
</feature>
<accession>A0A2Z5UXA7</accession>
<keyword evidence="1 6" id="KW-0963">Cytoplasm</keyword>
<dbReference type="Proteomes" id="UP000282483">
    <property type="component" value="Chromosome"/>
</dbReference>
<dbReference type="EC" id="2.1.1.170" evidence="6"/>
<organism evidence="7 8">
    <name type="scientific">Candidatus Rickettsiella viridis</name>
    <dbReference type="NCBI Taxonomy" id="676208"/>
    <lineage>
        <taxon>Bacteria</taxon>
        <taxon>Pseudomonadati</taxon>
        <taxon>Pseudomonadota</taxon>
        <taxon>Gammaproteobacteria</taxon>
        <taxon>Legionellales</taxon>
        <taxon>Coxiellaceae</taxon>
        <taxon>Rickettsiella</taxon>
    </lineage>
</organism>
<dbReference type="InterPro" id="IPR029063">
    <property type="entry name" value="SAM-dependent_MTases_sf"/>
</dbReference>
<evidence type="ECO:0000256" key="6">
    <source>
        <dbReference type="HAMAP-Rule" id="MF_00074"/>
    </source>
</evidence>
<keyword evidence="4 6" id="KW-0808">Transferase</keyword>
<comment type="function">
    <text evidence="6">Specifically methylates the N7 position of guanine in position 527 of 16S rRNA.</text>
</comment>
<feature type="binding site" evidence="6">
    <location>
        <position position="79"/>
    </location>
    <ligand>
        <name>S-adenosyl-L-methionine</name>
        <dbReference type="ChEBI" id="CHEBI:59789"/>
    </ligand>
</feature>
<dbReference type="KEGG" id="rvi:RVIR1_13120"/>
<comment type="similarity">
    <text evidence="6">Belongs to the methyltransferase superfamily. RNA methyltransferase RsmG family.</text>
</comment>
<dbReference type="InterPro" id="IPR003682">
    <property type="entry name" value="rRNA_ssu_MeTfrase_G"/>
</dbReference>
<evidence type="ECO:0000256" key="4">
    <source>
        <dbReference type="ARBA" id="ARBA00022679"/>
    </source>
</evidence>
<dbReference type="OrthoDB" id="9808773at2"/>
<dbReference type="SUPFAM" id="SSF53335">
    <property type="entry name" value="S-adenosyl-L-methionine-dependent methyltransferases"/>
    <property type="match status" value="1"/>
</dbReference>
<sequence length="212" mass="23884">MMNAAQLHTNLQKQLTQNHLTFSEPVVAKLTDYLLLLEKWGQVYNLTSIRDPNLMIPKHILDSLSISPYLQGTRVLDVGTGAGLPGIPLALTHPNCHFTLLDSNGKKTRFITHVIQKLAISNIDIIQTRVEQFQTNICFDSIITRAFTSLTDFLKKTQHLACQKGIFLSMKGQYPTEEINQLDATFSVMSVNPIQIHGLNEKRHVIVIKLQP</sequence>
<feature type="binding site" evidence="6">
    <location>
        <position position="84"/>
    </location>
    <ligand>
        <name>S-adenosyl-L-methionine</name>
        <dbReference type="ChEBI" id="CHEBI:59789"/>
    </ligand>
</feature>
<dbReference type="HAMAP" id="MF_00074">
    <property type="entry name" value="16SrRNA_methyltr_G"/>
    <property type="match status" value="1"/>
</dbReference>
<keyword evidence="8" id="KW-1185">Reference proteome</keyword>
<dbReference type="GO" id="GO:0070043">
    <property type="term" value="F:rRNA (guanine-N7-)-methyltransferase activity"/>
    <property type="evidence" value="ECO:0007669"/>
    <property type="project" value="UniProtKB-UniRule"/>
</dbReference>
<keyword evidence="3 6" id="KW-0489">Methyltransferase</keyword>
<dbReference type="GO" id="GO:0005829">
    <property type="term" value="C:cytosol"/>
    <property type="evidence" value="ECO:0007669"/>
    <property type="project" value="TreeGrafter"/>
</dbReference>
<dbReference type="AlphaFoldDB" id="A0A2Z5UXA7"/>
<gene>
    <name evidence="6 7" type="primary">rsmG</name>
    <name evidence="7" type="ORF">RVIR1_13120</name>
</gene>
<keyword evidence="2 6" id="KW-0698">rRNA processing</keyword>
<comment type="caution">
    <text evidence="6">Lacks conserved residue(s) required for the propagation of feature annotation.</text>
</comment>
<evidence type="ECO:0000256" key="2">
    <source>
        <dbReference type="ARBA" id="ARBA00022552"/>
    </source>
</evidence>
<evidence type="ECO:0000313" key="7">
    <source>
        <dbReference type="EMBL" id="BBB15761.1"/>
    </source>
</evidence>
<evidence type="ECO:0000256" key="3">
    <source>
        <dbReference type="ARBA" id="ARBA00022603"/>
    </source>
</evidence>
<dbReference type="Pfam" id="PF02527">
    <property type="entry name" value="GidB"/>
    <property type="match status" value="1"/>
</dbReference>
<comment type="subcellular location">
    <subcellularLocation>
        <location evidence="6">Cytoplasm</location>
    </subcellularLocation>
</comment>
<dbReference type="PANTHER" id="PTHR31760:SF0">
    <property type="entry name" value="S-ADENOSYL-L-METHIONINE-DEPENDENT METHYLTRANSFERASES SUPERFAMILY PROTEIN"/>
    <property type="match status" value="1"/>
</dbReference>
<evidence type="ECO:0000256" key="5">
    <source>
        <dbReference type="ARBA" id="ARBA00022691"/>
    </source>
</evidence>
<evidence type="ECO:0000313" key="8">
    <source>
        <dbReference type="Proteomes" id="UP000282483"/>
    </source>
</evidence>
<keyword evidence="5 6" id="KW-0949">S-adenosyl-L-methionine</keyword>
<reference evidence="7 8" key="1">
    <citation type="submission" date="2017-03" db="EMBL/GenBank/DDBJ databases">
        <title>The genome sequence of Candidatus Rickettsiella viridis.</title>
        <authorList>
            <person name="Nikoh N."/>
            <person name="Tsuchida T."/>
            <person name="Yamaguchi K."/>
            <person name="Maeda T."/>
            <person name="Shigenobu S."/>
            <person name="Fukatsu T."/>
        </authorList>
    </citation>
    <scope>NUCLEOTIDE SEQUENCE [LARGE SCALE GENOMIC DNA]</scope>
    <source>
        <strain evidence="7 8">Ap-RA04</strain>
    </source>
</reference>
<comment type="catalytic activity">
    <reaction evidence="6">
        <text>guanosine(527) in 16S rRNA + S-adenosyl-L-methionine = N(7)-methylguanosine(527) in 16S rRNA + S-adenosyl-L-homocysteine</text>
        <dbReference type="Rhea" id="RHEA:42732"/>
        <dbReference type="Rhea" id="RHEA-COMP:10209"/>
        <dbReference type="Rhea" id="RHEA-COMP:10210"/>
        <dbReference type="ChEBI" id="CHEBI:57856"/>
        <dbReference type="ChEBI" id="CHEBI:59789"/>
        <dbReference type="ChEBI" id="CHEBI:74269"/>
        <dbReference type="ChEBI" id="CHEBI:74480"/>
        <dbReference type="EC" id="2.1.1.170"/>
    </reaction>
</comment>
<proteinExistence type="inferred from homology"/>
<dbReference type="PANTHER" id="PTHR31760">
    <property type="entry name" value="S-ADENOSYL-L-METHIONINE-DEPENDENT METHYLTRANSFERASES SUPERFAMILY PROTEIN"/>
    <property type="match status" value="1"/>
</dbReference>
<dbReference type="NCBIfam" id="TIGR00138">
    <property type="entry name" value="rsmG_gidB"/>
    <property type="match status" value="1"/>
</dbReference>